<feature type="signal peptide" evidence="4">
    <location>
        <begin position="1"/>
        <end position="18"/>
    </location>
</feature>
<dbReference type="InterPro" id="IPR037066">
    <property type="entry name" value="Plug_dom_sf"/>
</dbReference>
<reference evidence="6 7" key="1">
    <citation type="submission" date="2018-12" db="EMBL/GenBank/DDBJ databases">
        <title>Rubrispira sanarue gen. nov., sp., nov., a member of the order Silvanigrellales, isolated from a brackish lake in Hamamatsu Japan.</title>
        <authorList>
            <person name="Maejima Y."/>
            <person name="Iino T."/>
            <person name="Muraguchi Y."/>
            <person name="Fukuda K."/>
            <person name="Nojiri H."/>
            <person name="Ohkuma M."/>
            <person name="Moriuchi R."/>
            <person name="Dohra H."/>
            <person name="Kimbara K."/>
            <person name="Shintani M."/>
        </authorList>
    </citation>
    <scope>NUCLEOTIDE SEQUENCE [LARGE SCALE GENOMIC DNA]</scope>
    <source>
        <strain evidence="6 7">RF1110005</strain>
    </source>
</reference>
<organism evidence="6 7">
    <name type="scientific">Fluviispira sanaruensis</name>
    <dbReference type="NCBI Taxonomy" id="2493639"/>
    <lineage>
        <taxon>Bacteria</taxon>
        <taxon>Pseudomonadati</taxon>
        <taxon>Bdellovibrionota</taxon>
        <taxon>Oligoflexia</taxon>
        <taxon>Silvanigrellales</taxon>
        <taxon>Silvanigrellaceae</taxon>
        <taxon>Fluviispira</taxon>
    </lineage>
</organism>
<dbReference type="EMBL" id="AP019368">
    <property type="protein sequence ID" value="BBH52161.1"/>
    <property type="molecule type" value="Genomic_DNA"/>
</dbReference>
<dbReference type="Proteomes" id="UP000291236">
    <property type="component" value="Chromosome"/>
</dbReference>
<dbReference type="RefSeq" id="WP_130606366.1">
    <property type="nucleotide sequence ID" value="NZ_AP019368.1"/>
</dbReference>
<proteinExistence type="predicted"/>
<dbReference type="InterPro" id="IPR036942">
    <property type="entry name" value="Beta-barrel_TonB_sf"/>
</dbReference>
<sequence>MFKIISVYCCTLSFAVLAQNSIPHPSAFESSQNPKAISDTLENKQSSIVIPVIPESDKTEILSEAQKKNQIAQESVENPAQLNVNQENVSSQIVPGSAAVPKSISDLVDKVTTAQVEHFGGEAGALRVRLRGARAFEPTYYFNGFVLTGAGSGEQNLNLLPVTFIGRLNVYPDSPPFWLSSMGIAGDINVQACRRLDCFFYGKSNINNLYKLETRIGSFGYKEVSTSHSLKLGQKSEIYSTLDYTTSQENYSVFNNRNSNLNADVGTYEKLQNNDFSKTSGGLGFTSYHDLFGKINYDFIFGLQNKGVPAPVGSQAGIQRLERNIFLGLLRTEKFFAENGLLWNSQIGFLYNTSENKSFNSTTNYVAQAESSSNTSLQAKTYFILPSSLISQEQTGLSLDIIYATQSTNTTVPNSASSMNSHVQVERAEIRPGLFEAVIFPMHRNWTLSVNANTWISMANSNVNMNSNYPSISNISSYENTEREKPTVGYTFSLQNKIFNTVQYIRYVKSQRRPYLSEIYGSPEGVIPNVNLIAESSQKIETGFNFPLGEFGYFYAKDSDLIFLIPVSQIFFQYNNIEDSSRNGFFLNLDTNLTRYWNIGFSYQYLLAKMLYNGEETDVPRSAIHSVNTATAVENIPLGSIFNYETQLGVYANVNWQSSFYLDYTNGSQMDIPPIYNSGLAFSFYNYLSAQKLSLSFDIYNLANESFATLTSSSGSVQSVQSNGYLGYPPPGRRIYLTLSGEF</sequence>
<dbReference type="GO" id="GO:0009279">
    <property type="term" value="C:cell outer membrane"/>
    <property type="evidence" value="ECO:0007669"/>
    <property type="project" value="UniProtKB-SubCell"/>
</dbReference>
<dbReference type="Pfam" id="PF07715">
    <property type="entry name" value="Plug"/>
    <property type="match status" value="1"/>
</dbReference>
<gene>
    <name evidence="6" type="ORF">JCM31447_06010</name>
</gene>
<dbReference type="Gene3D" id="2.40.170.20">
    <property type="entry name" value="TonB-dependent receptor, beta-barrel domain"/>
    <property type="match status" value="1"/>
</dbReference>
<keyword evidence="2" id="KW-0472">Membrane</keyword>
<evidence type="ECO:0000256" key="2">
    <source>
        <dbReference type="ARBA" id="ARBA00023136"/>
    </source>
</evidence>
<dbReference type="SUPFAM" id="SSF56935">
    <property type="entry name" value="Porins"/>
    <property type="match status" value="1"/>
</dbReference>
<keyword evidence="4" id="KW-0732">Signal</keyword>
<keyword evidence="7" id="KW-1185">Reference proteome</keyword>
<dbReference type="AlphaFoldDB" id="A0A4P2VHH3"/>
<dbReference type="Gene3D" id="2.170.130.10">
    <property type="entry name" value="TonB-dependent receptor, plug domain"/>
    <property type="match status" value="1"/>
</dbReference>
<evidence type="ECO:0000313" key="7">
    <source>
        <dbReference type="Proteomes" id="UP000291236"/>
    </source>
</evidence>
<evidence type="ECO:0000256" key="4">
    <source>
        <dbReference type="SAM" id="SignalP"/>
    </source>
</evidence>
<evidence type="ECO:0000259" key="5">
    <source>
        <dbReference type="Pfam" id="PF07715"/>
    </source>
</evidence>
<dbReference type="KEGG" id="sbf:JCM31447_06010"/>
<evidence type="ECO:0000256" key="3">
    <source>
        <dbReference type="ARBA" id="ARBA00023237"/>
    </source>
</evidence>
<evidence type="ECO:0000256" key="1">
    <source>
        <dbReference type="ARBA" id="ARBA00004442"/>
    </source>
</evidence>
<accession>A0A4P2VHH3</accession>
<comment type="subcellular location">
    <subcellularLocation>
        <location evidence="1">Cell outer membrane</location>
    </subcellularLocation>
</comment>
<dbReference type="OrthoDB" id="5288382at2"/>
<name>A0A4P2VHH3_FLUSA</name>
<feature type="chain" id="PRO_5020695824" description="TonB-dependent receptor plug domain-containing protein" evidence="4">
    <location>
        <begin position="19"/>
        <end position="743"/>
    </location>
</feature>
<keyword evidence="3" id="KW-0998">Cell outer membrane</keyword>
<dbReference type="InterPro" id="IPR012910">
    <property type="entry name" value="Plug_dom"/>
</dbReference>
<protein>
    <recommendedName>
        <fullName evidence="5">TonB-dependent receptor plug domain-containing protein</fullName>
    </recommendedName>
</protein>
<feature type="domain" description="TonB-dependent receptor plug" evidence="5">
    <location>
        <begin position="102"/>
        <end position="186"/>
    </location>
</feature>
<evidence type="ECO:0000313" key="6">
    <source>
        <dbReference type="EMBL" id="BBH52161.1"/>
    </source>
</evidence>